<dbReference type="InterPro" id="IPR023214">
    <property type="entry name" value="HAD_sf"/>
</dbReference>
<dbReference type="Pfam" id="PF00702">
    <property type="entry name" value="Hydrolase"/>
    <property type="match status" value="1"/>
</dbReference>
<dbReference type="AlphaFoldDB" id="A0A7S4EG97"/>
<dbReference type="PANTHER" id="PTHR43316:SF8">
    <property type="entry name" value="HAD FAMILY HYDROLASE"/>
    <property type="match status" value="1"/>
</dbReference>
<name>A0A7S4EG97_9STRA</name>
<dbReference type="SUPFAM" id="SSF56784">
    <property type="entry name" value="HAD-like"/>
    <property type="match status" value="1"/>
</dbReference>
<feature type="compositionally biased region" description="Polar residues" evidence="2">
    <location>
        <begin position="484"/>
        <end position="493"/>
    </location>
</feature>
<dbReference type="GO" id="GO:0016787">
    <property type="term" value="F:hydrolase activity"/>
    <property type="evidence" value="ECO:0007669"/>
    <property type="project" value="UniProtKB-KW"/>
</dbReference>
<reference evidence="3" key="1">
    <citation type="submission" date="2021-01" db="EMBL/GenBank/DDBJ databases">
        <authorList>
            <person name="Corre E."/>
            <person name="Pelletier E."/>
            <person name="Niang G."/>
            <person name="Scheremetjew M."/>
            <person name="Finn R."/>
            <person name="Kale V."/>
            <person name="Holt S."/>
            <person name="Cochrane G."/>
            <person name="Meng A."/>
            <person name="Brown T."/>
            <person name="Cohen L."/>
        </authorList>
    </citation>
    <scope>NUCLEOTIDE SEQUENCE</scope>
    <source>
        <strain evidence="3">10249 10 AB</strain>
    </source>
</reference>
<dbReference type="InterPro" id="IPR036412">
    <property type="entry name" value="HAD-like_sf"/>
</dbReference>
<protein>
    <submittedName>
        <fullName evidence="3">Uncharacterized protein</fullName>
    </submittedName>
</protein>
<evidence type="ECO:0000313" key="3">
    <source>
        <dbReference type="EMBL" id="CAE0711083.1"/>
    </source>
</evidence>
<sequence length="650" mass="72371">MAMISRFSARTVIVIATAVGNTLQTGYSLSVIGKRVTIARRQQQNIRSVLSASSNLNFAAPEEKEENTDESLARWEEMYQQGGETRQQQIIAMKSTIGGDVQFDDDNSPKVTAPVRVVTFDLDNTLWKTSETISAANDALAAYLSTKSNDNGIELKIPNRIEKVMGDLFKADRRLYCPLVGATIPMENNEDGENNDNSDALLKQTLKSPVSLTQLRIDALCYVLETENDFTPDRAMSFAVDAFDIWTRARHDAIIDHLAPQVEETLNDIRTVITSDDGPVLLGAVTDGNSDPRKIEILAPYFDFCVNAESVGVSKPDKRVYLQAIRRAMMVKPCLFSDLLPPGAIVGEDNNFHETIDNETLENLVGPYWCHIGDDFLKDIVAAKDMKMRTIFAVGLVKEKLLAGTDMQKEKEMDMKEFVKKVSSETVITLGIGADDYLARSLRGEFVDAVAEDFSEIGKILVQWHSEADDSATSVYEAREKPQITEQPSISSNDSEDEKQKQKQNILEVIEPSSNGNIGGIPVTPLANKNRLGEMDFLLPRAFRIIREDCSVDIPAPLREREERTMKDVMGMAQKEKSSGVFAFHPDDVASLNDGKRVLMIQIGDTDLKFSRDIFSNMSVEEVLSLTTENPVRLSLYMTEASDQPSFDLF</sequence>
<evidence type="ECO:0000256" key="2">
    <source>
        <dbReference type="SAM" id="MobiDB-lite"/>
    </source>
</evidence>
<feature type="region of interest" description="Disordered" evidence="2">
    <location>
        <begin position="473"/>
        <end position="503"/>
    </location>
</feature>
<accession>A0A7S4EG97</accession>
<organism evidence="3">
    <name type="scientific">Pseudo-nitzschia australis</name>
    <dbReference type="NCBI Taxonomy" id="44445"/>
    <lineage>
        <taxon>Eukaryota</taxon>
        <taxon>Sar</taxon>
        <taxon>Stramenopiles</taxon>
        <taxon>Ochrophyta</taxon>
        <taxon>Bacillariophyta</taxon>
        <taxon>Bacillariophyceae</taxon>
        <taxon>Bacillariophycidae</taxon>
        <taxon>Bacillariales</taxon>
        <taxon>Bacillariaceae</taxon>
        <taxon>Pseudo-nitzschia</taxon>
    </lineage>
</organism>
<gene>
    <name evidence="3" type="ORF">PAUS00366_LOCUS3810</name>
</gene>
<evidence type="ECO:0000256" key="1">
    <source>
        <dbReference type="ARBA" id="ARBA00022801"/>
    </source>
</evidence>
<dbReference type="InterPro" id="IPR051540">
    <property type="entry name" value="S-2-haloacid_dehalogenase"/>
</dbReference>
<dbReference type="PANTHER" id="PTHR43316">
    <property type="entry name" value="HYDROLASE, HALOACID DELAHOGENASE-RELATED"/>
    <property type="match status" value="1"/>
</dbReference>
<keyword evidence="1" id="KW-0378">Hydrolase</keyword>
<proteinExistence type="predicted"/>
<dbReference type="EMBL" id="HBIX01004816">
    <property type="protein sequence ID" value="CAE0711083.1"/>
    <property type="molecule type" value="Transcribed_RNA"/>
</dbReference>
<dbReference type="Gene3D" id="3.40.50.1000">
    <property type="entry name" value="HAD superfamily/HAD-like"/>
    <property type="match status" value="1"/>
</dbReference>